<evidence type="ECO:0000313" key="8">
    <source>
        <dbReference type="EMBL" id="KAF7487677.1"/>
    </source>
</evidence>
<proteinExistence type="inferred from homology"/>
<dbReference type="OrthoDB" id="6246201at2759"/>
<dbReference type="EMBL" id="WVUK01000066">
    <property type="protein sequence ID" value="KAF7487677.1"/>
    <property type="molecule type" value="Genomic_DNA"/>
</dbReference>
<reference evidence="10" key="4">
    <citation type="submission" date="2022-06" db="UniProtKB">
        <authorList>
            <consortium name="EnsemblMetazoa"/>
        </authorList>
    </citation>
    <scope>IDENTIFICATION</scope>
</reference>
<dbReference type="Proteomes" id="UP000070412">
    <property type="component" value="Unassembled WGS sequence"/>
</dbReference>
<dbReference type="EnsemblMetazoa" id="SSS_2546s_mrna">
    <property type="protein sequence ID" value="KAF7487677.1"/>
    <property type="gene ID" value="SSS_2546"/>
</dbReference>
<keyword evidence="6 7" id="KW-0472">Membrane</keyword>
<evidence type="ECO:0000313" key="9">
    <source>
        <dbReference type="EMBL" id="KPM02294.1"/>
    </source>
</evidence>
<evidence type="ECO:0000256" key="6">
    <source>
        <dbReference type="ARBA" id="ARBA00023136"/>
    </source>
</evidence>
<evidence type="ECO:0000256" key="7">
    <source>
        <dbReference type="SAM" id="Phobius"/>
    </source>
</evidence>
<dbReference type="PANTHER" id="PTHR31107">
    <property type="entry name" value="APOPTOGENIC PROTEIN 1, MITOCHONDRIAL"/>
    <property type="match status" value="1"/>
</dbReference>
<dbReference type="Pfam" id="PF10231">
    <property type="entry name" value="COA8"/>
    <property type="match status" value="1"/>
</dbReference>
<feature type="transmembrane region" description="Helical" evidence="7">
    <location>
        <begin position="148"/>
        <end position="167"/>
    </location>
</feature>
<keyword evidence="7" id="KW-1133">Transmembrane helix</keyword>
<keyword evidence="7" id="KW-0812">Transmembrane</keyword>
<evidence type="ECO:0000256" key="3">
    <source>
        <dbReference type="ARBA" id="ARBA00022792"/>
    </source>
</evidence>
<comment type="subcellular location">
    <subcellularLocation>
        <location evidence="1">Mitochondrion inner membrane</location>
        <topology evidence="1">Peripheral membrane protein</topology>
        <orientation evidence="1">Matrix side</orientation>
    </subcellularLocation>
</comment>
<sequence>MNRFNQNMFKNNPLFLVDKIRNLRHCHTIRKISQIDANQPSSSGRDQVTVSPDPKSKLRLFRFAIPENESELERRYRLRRMEVQRQNQEFWSEINQSFNTKRTDFIENQLKPHHIDPTTQQSHEELADFYRKFLNDNHQKYVRYNFQLYRNNLGLLWLAFLTSFIRLRRNLFGR</sequence>
<evidence type="ECO:0000313" key="10">
    <source>
        <dbReference type="EnsemblMetazoa" id="KAF7487677.1"/>
    </source>
</evidence>
<gene>
    <name evidence="9" type="ORF">QR98_0007030</name>
    <name evidence="8" type="ORF">SSS_2546</name>
</gene>
<reference evidence="11" key="2">
    <citation type="journal article" date="2020" name="PLoS Negl. Trop. Dis.">
        <title>High-quality nuclear genome for Sarcoptes scabiei-A critical resource for a neglected parasite.</title>
        <authorList>
            <person name="Korhonen P.K."/>
            <person name="Gasser R.B."/>
            <person name="Ma G."/>
            <person name="Wang T."/>
            <person name="Stroehlein A.J."/>
            <person name="Young N.D."/>
            <person name="Ang C.S."/>
            <person name="Fernando D.D."/>
            <person name="Lu H.C."/>
            <person name="Taylor S."/>
            <person name="Reynolds S.L."/>
            <person name="Mofiz E."/>
            <person name="Najaraj S.H."/>
            <person name="Gowda H."/>
            <person name="Madugundu A."/>
            <person name="Renuse S."/>
            <person name="Holt D."/>
            <person name="Pandey A."/>
            <person name="Papenfuss A.T."/>
            <person name="Fischer K."/>
        </authorList>
    </citation>
    <scope>NUCLEOTIDE SEQUENCE [LARGE SCALE GENOMIC DNA]</scope>
</reference>
<dbReference type="EMBL" id="JXLN01001468">
    <property type="protein sequence ID" value="KPM02294.1"/>
    <property type="molecule type" value="Genomic_DNA"/>
</dbReference>
<keyword evidence="3" id="KW-0999">Mitochondrion inner membrane</keyword>
<accession>A0A131ZU67</accession>
<evidence type="ECO:0000256" key="2">
    <source>
        <dbReference type="ARBA" id="ARBA00005453"/>
    </source>
</evidence>
<comment type="similarity">
    <text evidence="2">Belongs to the COA8 family.</text>
</comment>
<evidence type="ECO:0000256" key="5">
    <source>
        <dbReference type="ARBA" id="ARBA00023128"/>
    </source>
</evidence>
<keyword evidence="4" id="KW-0809">Transit peptide</keyword>
<protein>
    <submittedName>
        <fullName evidence="8">APOPT family protein Y39B6A.34, mitochondrial</fullName>
    </submittedName>
    <submittedName>
        <fullName evidence="9">DUF2315 domain containing protein</fullName>
    </submittedName>
</protein>
<evidence type="ECO:0000256" key="1">
    <source>
        <dbReference type="ARBA" id="ARBA00004443"/>
    </source>
</evidence>
<dbReference type="Proteomes" id="UP000616769">
    <property type="component" value="Unassembled WGS sequence"/>
</dbReference>
<dbReference type="InterPro" id="IPR018796">
    <property type="entry name" value="COA8"/>
</dbReference>
<dbReference type="VEuPathDB" id="VectorBase:SSCA004297"/>
<keyword evidence="11" id="KW-1185">Reference proteome</keyword>
<keyword evidence="5" id="KW-0496">Mitochondrion</keyword>
<reference evidence="9 12" key="1">
    <citation type="journal article" date="2015" name="Parasit. Vectors">
        <title>Draft genome of the scabies mite.</title>
        <authorList>
            <person name="Rider S.D.Jr."/>
            <person name="Morgan M.S."/>
            <person name="Arlian L.G."/>
        </authorList>
    </citation>
    <scope>NUCLEOTIDE SEQUENCE [LARGE SCALE GENOMIC DNA]</scope>
    <source>
        <strain evidence="9">Arlian Lab</strain>
    </source>
</reference>
<reference evidence="8" key="3">
    <citation type="submission" date="2020-01" db="EMBL/GenBank/DDBJ databases">
        <authorList>
            <person name="Korhonen P.K.K."/>
            <person name="Guangxu M.G."/>
            <person name="Wang T.W."/>
            <person name="Stroehlein A.J.S."/>
            <person name="Young N.D."/>
            <person name="Ang C.-S.A."/>
            <person name="Fernando D.W.F."/>
            <person name="Lu H.L."/>
            <person name="Taylor S.T."/>
            <person name="Ehtesham M.E.M."/>
            <person name="Najaraj S.H.N."/>
            <person name="Harsha G.H.G."/>
            <person name="Madugundu A.M."/>
            <person name="Renuse S.R."/>
            <person name="Holt D.H."/>
            <person name="Pandey A.P."/>
            <person name="Papenfuss A.P."/>
            <person name="Gasser R.B.G."/>
            <person name="Fischer K.F."/>
        </authorList>
    </citation>
    <scope>NUCLEOTIDE SEQUENCE</scope>
    <source>
        <strain evidence="8">SSS_KF_BRIS2020</strain>
    </source>
</reference>
<evidence type="ECO:0000313" key="12">
    <source>
        <dbReference type="Proteomes" id="UP000616769"/>
    </source>
</evidence>
<evidence type="ECO:0000313" key="11">
    <source>
        <dbReference type="Proteomes" id="UP000070412"/>
    </source>
</evidence>
<organism evidence="9 12">
    <name type="scientific">Sarcoptes scabiei</name>
    <name type="common">Itch mite</name>
    <name type="synonym">Acarus scabiei</name>
    <dbReference type="NCBI Taxonomy" id="52283"/>
    <lineage>
        <taxon>Eukaryota</taxon>
        <taxon>Metazoa</taxon>
        <taxon>Ecdysozoa</taxon>
        <taxon>Arthropoda</taxon>
        <taxon>Chelicerata</taxon>
        <taxon>Arachnida</taxon>
        <taxon>Acari</taxon>
        <taxon>Acariformes</taxon>
        <taxon>Sarcoptiformes</taxon>
        <taxon>Astigmata</taxon>
        <taxon>Psoroptidia</taxon>
        <taxon>Sarcoptoidea</taxon>
        <taxon>Sarcoptidae</taxon>
        <taxon>Sarcoptinae</taxon>
        <taxon>Sarcoptes</taxon>
    </lineage>
</organism>
<name>A0A131ZU67_SARSC</name>
<dbReference type="GO" id="GO:0005743">
    <property type="term" value="C:mitochondrial inner membrane"/>
    <property type="evidence" value="ECO:0007669"/>
    <property type="project" value="UniProtKB-SubCell"/>
</dbReference>
<dbReference type="AlphaFoldDB" id="A0A131ZU67"/>
<dbReference type="PANTHER" id="PTHR31107:SF2">
    <property type="entry name" value="CYTOCHROME C OXIDASE ASSEMBLY FACTOR 8"/>
    <property type="match status" value="1"/>
</dbReference>
<dbReference type="GO" id="GO:0097193">
    <property type="term" value="P:intrinsic apoptotic signaling pathway"/>
    <property type="evidence" value="ECO:0007669"/>
    <property type="project" value="InterPro"/>
</dbReference>
<evidence type="ECO:0000256" key="4">
    <source>
        <dbReference type="ARBA" id="ARBA00022946"/>
    </source>
</evidence>